<name>A0A0P0RKR0_9BURK</name>
<sequence>MLSMFRSGFTRRSTVEGRWIDAASARDAAALR</sequence>
<evidence type="ECO:0000313" key="2">
    <source>
        <dbReference type="Proteomes" id="UP000019146"/>
    </source>
</evidence>
<dbReference type="AlphaFoldDB" id="A0A0P0RKR0"/>
<dbReference type="Proteomes" id="UP000019146">
    <property type="component" value="Chromosome 2"/>
</dbReference>
<accession>A0A0P0RKR0</accession>
<organism evidence="1 2">
    <name type="scientific">Paraburkholderia caribensis MBA4</name>
    <dbReference type="NCBI Taxonomy" id="1323664"/>
    <lineage>
        <taxon>Bacteria</taxon>
        <taxon>Pseudomonadati</taxon>
        <taxon>Pseudomonadota</taxon>
        <taxon>Betaproteobacteria</taxon>
        <taxon>Burkholderiales</taxon>
        <taxon>Burkholderiaceae</taxon>
        <taxon>Paraburkholderia</taxon>
    </lineage>
</organism>
<proteinExistence type="predicted"/>
<gene>
    <name evidence="1" type="ORF">K788_00023615</name>
</gene>
<reference evidence="1 2" key="1">
    <citation type="journal article" date="2014" name="Genome Announc.">
        <title>Draft Genome Sequence of the Haloacid-Degrading Burkholderia caribensis Strain MBA4.</title>
        <authorList>
            <person name="Pan Y."/>
            <person name="Kong K.F."/>
            <person name="Tsang J.S."/>
        </authorList>
    </citation>
    <scope>NUCLEOTIDE SEQUENCE [LARGE SCALE GENOMIC DNA]</scope>
    <source>
        <strain evidence="1 2">MBA4</strain>
    </source>
</reference>
<evidence type="ECO:0000313" key="1">
    <source>
        <dbReference type="EMBL" id="ALL69129.1"/>
    </source>
</evidence>
<dbReference type="EMBL" id="CP012747">
    <property type="protein sequence ID" value="ALL69129.1"/>
    <property type="molecule type" value="Genomic_DNA"/>
</dbReference>
<protein>
    <submittedName>
        <fullName evidence="1">Uncharacterized protein</fullName>
    </submittedName>
</protein>
<dbReference type="KEGG" id="bcai:K788_00023615"/>